<dbReference type="Pfam" id="PF01435">
    <property type="entry name" value="Peptidase_M48"/>
    <property type="match status" value="1"/>
</dbReference>
<evidence type="ECO:0000256" key="5">
    <source>
        <dbReference type="ARBA" id="ARBA00022833"/>
    </source>
</evidence>
<dbReference type="GO" id="GO:0006515">
    <property type="term" value="P:protein quality control for misfolded or incompletely synthesized proteins"/>
    <property type="evidence" value="ECO:0007669"/>
    <property type="project" value="TreeGrafter"/>
</dbReference>
<dbReference type="PANTHER" id="PTHR22726:SF1">
    <property type="entry name" value="METALLOENDOPEPTIDASE OMA1, MITOCHONDRIAL"/>
    <property type="match status" value="1"/>
</dbReference>
<dbReference type="GO" id="GO:0034982">
    <property type="term" value="P:mitochondrial protein processing"/>
    <property type="evidence" value="ECO:0007669"/>
    <property type="project" value="TreeGrafter"/>
</dbReference>
<reference evidence="8" key="1">
    <citation type="journal article" date="2015" name="Res. Microbiol.">
        <title>New FeFe-hydrogenase genes identified in a metagenomic fosmid library from a municipal wastewater treatment plant as revealed by high-throughput sequencing.</title>
        <authorList>
            <person name="Tomazetto G."/>
            <person name="Wibberg D."/>
            <person name="Schluter A."/>
            <person name="Oliveira V.M."/>
        </authorList>
    </citation>
    <scope>NUCLEOTIDE SEQUENCE</scope>
    <source>
        <plasmid evidence="8">fosmid 1D</plasmid>
    </source>
</reference>
<dbReference type="PANTHER" id="PTHR22726">
    <property type="entry name" value="METALLOENDOPEPTIDASE OMA1"/>
    <property type="match status" value="1"/>
</dbReference>
<evidence type="ECO:0000259" key="7">
    <source>
        <dbReference type="Pfam" id="PF01435"/>
    </source>
</evidence>
<proteinExistence type="predicted"/>
<dbReference type="InterPro" id="IPR001915">
    <property type="entry name" value="Peptidase_M48"/>
</dbReference>
<sequence>MNFNRVVLLLATVSVVLSVSACSSSLTAVEEEEASSATTDWLDEKFGMVGDQQFAKFSDRVVNRLANAARTVNLSSGQKQRLAHYKWSVFLLNVPQSNAFSVGNGTIIMTRGLMVDLSSEAQFAYIVAHEMAHQILGHTNEALAESKEHDVTPAFYFDVDSEIDSDRLALYLVGQARYDINQAIPAFSLAYRNQSAGVADVDTTARQHVLETRGANLQGLVAEARQKAPVVSIDSTREFNKTRDEIIRKYGTK</sequence>
<dbReference type="AlphaFoldDB" id="A0A0A8KXH4"/>
<feature type="domain" description="Peptidase M48" evidence="7">
    <location>
        <begin position="79"/>
        <end position="144"/>
    </location>
</feature>
<dbReference type="PROSITE" id="PS51257">
    <property type="entry name" value="PROKAR_LIPOPROTEIN"/>
    <property type="match status" value="1"/>
</dbReference>
<evidence type="ECO:0000313" key="8">
    <source>
        <dbReference type="EMBL" id="CDL65343.1"/>
    </source>
</evidence>
<dbReference type="GO" id="GO:0004222">
    <property type="term" value="F:metalloendopeptidase activity"/>
    <property type="evidence" value="ECO:0007669"/>
    <property type="project" value="InterPro"/>
</dbReference>
<comment type="cofactor">
    <cofactor evidence="1">
        <name>Zn(2+)</name>
        <dbReference type="ChEBI" id="CHEBI:29105"/>
    </cofactor>
</comment>
<keyword evidence="8" id="KW-0614">Plasmid</keyword>
<dbReference type="GO" id="GO:0046872">
    <property type="term" value="F:metal ion binding"/>
    <property type="evidence" value="ECO:0007669"/>
    <property type="project" value="UniProtKB-KW"/>
</dbReference>
<evidence type="ECO:0000256" key="2">
    <source>
        <dbReference type="ARBA" id="ARBA00022670"/>
    </source>
</evidence>
<accession>A0A0A8KXH4</accession>
<dbReference type="CDD" id="cd07324">
    <property type="entry name" value="M48C_Oma1-like"/>
    <property type="match status" value="1"/>
</dbReference>
<geneLocation type="plasmid" evidence="8">
    <name>fosmid 1D</name>
</geneLocation>
<keyword evidence="2" id="KW-0645">Protease</keyword>
<evidence type="ECO:0000256" key="3">
    <source>
        <dbReference type="ARBA" id="ARBA00022723"/>
    </source>
</evidence>
<organism evidence="8">
    <name type="scientific">wastewater metagenome</name>
    <dbReference type="NCBI Taxonomy" id="527639"/>
    <lineage>
        <taxon>unclassified sequences</taxon>
        <taxon>metagenomes</taxon>
        <taxon>ecological metagenomes</taxon>
    </lineage>
</organism>
<name>A0A0A8KXH4_9ZZZZ</name>
<evidence type="ECO:0000256" key="4">
    <source>
        <dbReference type="ARBA" id="ARBA00022801"/>
    </source>
</evidence>
<dbReference type="Gene3D" id="3.30.2010.10">
    <property type="entry name" value="Metalloproteases ('zincins'), catalytic domain"/>
    <property type="match status" value="1"/>
</dbReference>
<keyword evidence="3" id="KW-0479">Metal-binding</keyword>
<protein>
    <submittedName>
        <fullName evidence="8">Putative peptidase M48 family</fullName>
    </submittedName>
</protein>
<evidence type="ECO:0000256" key="1">
    <source>
        <dbReference type="ARBA" id="ARBA00001947"/>
    </source>
</evidence>
<dbReference type="GO" id="GO:0005743">
    <property type="term" value="C:mitochondrial inner membrane"/>
    <property type="evidence" value="ECO:0007669"/>
    <property type="project" value="TreeGrafter"/>
</dbReference>
<evidence type="ECO:0000256" key="6">
    <source>
        <dbReference type="ARBA" id="ARBA00023049"/>
    </source>
</evidence>
<dbReference type="InterPro" id="IPR051156">
    <property type="entry name" value="Mito/Outer_Membr_Metalloprot"/>
</dbReference>
<keyword evidence="4" id="KW-0378">Hydrolase</keyword>
<dbReference type="EMBL" id="HG796236">
    <property type="protein sequence ID" value="CDL65343.1"/>
    <property type="molecule type" value="Genomic_DNA"/>
</dbReference>
<gene>
    <name evidence="8" type="ORF">WWTP_pFosmid_1D_0010</name>
</gene>
<keyword evidence="5" id="KW-0862">Zinc</keyword>
<keyword evidence="6" id="KW-0482">Metalloprotease</keyword>